<evidence type="ECO:0000259" key="3">
    <source>
        <dbReference type="Pfam" id="PF00501"/>
    </source>
</evidence>
<feature type="domain" description="AMP-binding enzyme C-terminal" evidence="4">
    <location>
        <begin position="428"/>
        <end position="503"/>
    </location>
</feature>
<sequence length="512" mass="55368">MDAAGNRGITDLLDEQALCHGHKLAIVHEYQNGDISQLSFIQLREAARAFAAGLQARGVQPGDRVFVFMGNTAEYVPLWMGLMLAGAVIVAGNIHLTAPEVAYQLEHCQPALALVEPAHEALIREVRDAMDQGPEIVPVARGSLGPEGVSGALAATSADYREPELCSDDLAQILYTSGTSARPKGVMLTHANLLWCGQAGAANSGIGRADRVFNNKPLFHANCQETVLSCLTAGATAVIGERYSATRYLRQLIEHRITICSLSGMLCRTLLNQPPTPFDTAHQVRYAGYAINISEAEIAAFIERFRIPLRNGYGQSETMLYITLQPHASPSAYPSIGRATPDREVFVVDDDNRPVAVGAVGEIVVRGRPGRTLTLGYYRDPAATQAVFEGGWLHTGDLGYQDAKGNFFFFGRKKEVIKRAGENISAAEVEEALMGHPAVRDVAVVGIPDPVRDQSVKAFVVLHAGHQADADAIKTYCAGRLAYFKVPEHVQFMTELPRNASGKVQKRALLDA</sequence>
<dbReference type="Proteomes" id="UP000285324">
    <property type="component" value="Unassembled WGS sequence"/>
</dbReference>
<comment type="caution">
    <text evidence="5">The sequence shown here is derived from an EMBL/GenBank/DDBJ whole genome shotgun (WGS) entry which is preliminary data.</text>
</comment>
<evidence type="ECO:0000313" key="6">
    <source>
        <dbReference type="Proteomes" id="UP000285324"/>
    </source>
</evidence>
<dbReference type="OrthoDB" id="9766486at2"/>
<reference evidence="5 6" key="1">
    <citation type="submission" date="2018-08" db="EMBL/GenBank/DDBJ databases">
        <title>Achromobacter xylosoxidans Genome sequencing and assembly.</title>
        <authorList>
            <person name="Wang R."/>
            <person name="Rensing C."/>
            <person name="Li Y."/>
        </authorList>
    </citation>
    <scope>NUCLEOTIDE SEQUENCE [LARGE SCALE GENOMIC DNA]</scope>
    <source>
        <strain evidence="5 6">GD003A</strain>
    </source>
</reference>
<accession>A0A424WJZ2</accession>
<gene>
    <name evidence="5" type="ORF">DY367_02225</name>
</gene>
<protein>
    <submittedName>
        <fullName evidence="5">ATP-dependent acyl-CoA ligase</fullName>
    </submittedName>
</protein>
<dbReference type="Pfam" id="PF00501">
    <property type="entry name" value="AMP-binding"/>
    <property type="match status" value="1"/>
</dbReference>
<dbReference type="InterPro" id="IPR045851">
    <property type="entry name" value="AMP-bd_C_sf"/>
</dbReference>
<dbReference type="Gene3D" id="3.30.300.30">
    <property type="match status" value="1"/>
</dbReference>
<evidence type="ECO:0000256" key="1">
    <source>
        <dbReference type="ARBA" id="ARBA00006432"/>
    </source>
</evidence>
<evidence type="ECO:0000256" key="2">
    <source>
        <dbReference type="ARBA" id="ARBA00022598"/>
    </source>
</evidence>
<organism evidence="5 6">
    <name type="scientific">Alcaligenes xylosoxydans xylosoxydans</name>
    <name type="common">Achromobacter xylosoxidans</name>
    <dbReference type="NCBI Taxonomy" id="85698"/>
    <lineage>
        <taxon>Bacteria</taxon>
        <taxon>Pseudomonadati</taxon>
        <taxon>Pseudomonadota</taxon>
        <taxon>Betaproteobacteria</taxon>
        <taxon>Burkholderiales</taxon>
        <taxon>Alcaligenaceae</taxon>
        <taxon>Achromobacter</taxon>
    </lineage>
</organism>
<dbReference type="FunFam" id="3.30.300.30:FF:000008">
    <property type="entry name" value="2,3-dihydroxybenzoate-AMP ligase"/>
    <property type="match status" value="1"/>
</dbReference>
<dbReference type="AlphaFoldDB" id="A0A424WJZ2"/>
<evidence type="ECO:0000259" key="4">
    <source>
        <dbReference type="Pfam" id="PF13193"/>
    </source>
</evidence>
<proteinExistence type="inferred from homology"/>
<dbReference type="SUPFAM" id="SSF56801">
    <property type="entry name" value="Acetyl-CoA synthetase-like"/>
    <property type="match status" value="1"/>
</dbReference>
<comment type="similarity">
    <text evidence="1">Belongs to the ATP-dependent AMP-binding enzyme family.</text>
</comment>
<keyword evidence="2 5" id="KW-0436">Ligase</keyword>
<dbReference type="InterPro" id="IPR042099">
    <property type="entry name" value="ANL_N_sf"/>
</dbReference>
<dbReference type="EMBL" id="QVXO01000002">
    <property type="protein sequence ID" value="RPJ93595.1"/>
    <property type="molecule type" value="Genomic_DNA"/>
</dbReference>
<dbReference type="PANTHER" id="PTHR43767">
    <property type="entry name" value="LONG-CHAIN-FATTY-ACID--COA LIGASE"/>
    <property type="match status" value="1"/>
</dbReference>
<dbReference type="GO" id="GO:0016878">
    <property type="term" value="F:acid-thiol ligase activity"/>
    <property type="evidence" value="ECO:0007669"/>
    <property type="project" value="UniProtKB-ARBA"/>
</dbReference>
<dbReference type="Gene3D" id="3.40.50.12780">
    <property type="entry name" value="N-terminal domain of ligase-like"/>
    <property type="match status" value="1"/>
</dbReference>
<evidence type="ECO:0000313" key="5">
    <source>
        <dbReference type="EMBL" id="RPJ93595.1"/>
    </source>
</evidence>
<dbReference type="Pfam" id="PF13193">
    <property type="entry name" value="AMP-binding_C"/>
    <property type="match status" value="1"/>
</dbReference>
<dbReference type="InterPro" id="IPR025110">
    <property type="entry name" value="AMP-bd_C"/>
</dbReference>
<dbReference type="RefSeq" id="WP_118931551.1">
    <property type="nucleotide sequence ID" value="NZ_CP061008.1"/>
</dbReference>
<feature type="domain" description="AMP-dependent synthetase/ligase" evidence="3">
    <location>
        <begin position="14"/>
        <end position="378"/>
    </location>
</feature>
<dbReference type="PANTHER" id="PTHR43767:SF1">
    <property type="entry name" value="NONRIBOSOMAL PEPTIDE SYNTHASE PES1 (EUROFUNG)-RELATED"/>
    <property type="match status" value="1"/>
</dbReference>
<dbReference type="InterPro" id="IPR050237">
    <property type="entry name" value="ATP-dep_AMP-bd_enzyme"/>
</dbReference>
<dbReference type="InterPro" id="IPR000873">
    <property type="entry name" value="AMP-dep_synth/lig_dom"/>
</dbReference>
<name>A0A424WJZ2_ALCXX</name>